<dbReference type="RefSeq" id="WP_284348068.1">
    <property type="nucleotide sequence ID" value="NZ_BRXS01000001.1"/>
</dbReference>
<dbReference type="Gene3D" id="3.20.20.70">
    <property type="entry name" value="Aldolase class I"/>
    <property type="match status" value="1"/>
</dbReference>
<protein>
    <submittedName>
        <fullName evidence="4">3-deoxy-7-phosphoheptulonate synthase</fullName>
    </submittedName>
</protein>
<keyword evidence="5" id="KW-1185">Reference proteome</keyword>
<dbReference type="PANTHER" id="PTHR43018">
    <property type="entry name" value="PHOSPHO-2-DEHYDRO-3-DEOXYHEPTONATE ALDOLASE"/>
    <property type="match status" value="1"/>
</dbReference>
<dbReference type="NCBIfam" id="TIGR01361">
    <property type="entry name" value="DAHP_synth_Bsub"/>
    <property type="match status" value="1"/>
</dbReference>
<dbReference type="GO" id="GO:0016740">
    <property type="term" value="F:transferase activity"/>
    <property type="evidence" value="ECO:0007669"/>
    <property type="project" value="UniProtKB-KW"/>
</dbReference>
<dbReference type="NCBIfam" id="NF006421">
    <property type="entry name" value="PRK08673.1"/>
    <property type="match status" value="1"/>
</dbReference>
<dbReference type="GO" id="GO:0009073">
    <property type="term" value="P:aromatic amino acid family biosynthetic process"/>
    <property type="evidence" value="ECO:0007669"/>
    <property type="project" value="InterPro"/>
</dbReference>
<feature type="domain" description="DAHP synthase ferredoxin-like" evidence="3">
    <location>
        <begin position="1"/>
        <end position="67"/>
    </location>
</feature>
<name>A0AA37PZG8_9BACT</name>
<evidence type="ECO:0000313" key="5">
    <source>
        <dbReference type="Proteomes" id="UP001161325"/>
    </source>
</evidence>
<dbReference type="Proteomes" id="UP001161325">
    <property type="component" value="Unassembled WGS sequence"/>
</dbReference>
<evidence type="ECO:0000259" key="3">
    <source>
        <dbReference type="Pfam" id="PF18152"/>
    </source>
</evidence>
<dbReference type="InterPro" id="IPR052899">
    <property type="entry name" value="Class-I_DAHP_synthase"/>
</dbReference>
<feature type="domain" description="DAHP synthetase I/KDSA" evidence="2">
    <location>
        <begin position="91"/>
        <end position="323"/>
    </location>
</feature>
<evidence type="ECO:0000313" key="4">
    <source>
        <dbReference type="EMBL" id="GLC23629.1"/>
    </source>
</evidence>
<keyword evidence="1" id="KW-0808">Transferase</keyword>
<dbReference type="AlphaFoldDB" id="A0AA37PZG8"/>
<evidence type="ECO:0000256" key="1">
    <source>
        <dbReference type="ARBA" id="ARBA00022679"/>
    </source>
</evidence>
<dbReference type="GO" id="GO:0016832">
    <property type="term" value="F:aldehyde-lyase activity"/>
    <property type="evidence" value="ECO:0007669"/>
    <property type="project" value="InterPro"/>
</dbReference>
<dbReference type="PANTHER" id="PTHR43018:SF3">
    <property type="entry name" value="CARBOXYSOME FORMATION PROTEIN"/>
    <property type="match status" value="1"/>
</dbReference>
<evidence type="ECO:0000259" key="2">
    <source>
        <dbReference type="Pfam" id="PF00793"/>
    </source>
</evidence>
<organism evidence="4 5">
    <name type="scientific">Roseisolibacter agri</name>
    <dbReference type="NCBI Taxonomy" id="2014610"/>
    <lineage>
        <taxon>Bacteria</taxon>
        <taxon>Pseudomonadati</taxon>
        <taxon>Gemmatimonadota</taxon>
        <taxon>Gemmatimonadia</taxon>
        <taxon>Gemmatimonadales</taxon>
        <taxon>Gemmatimonadaceae</taxon>
        <taxon>Roseisolibacter</taxon>
    </lineage>
</organism>
<comment type="caution">
    <text evidence="4">The sequence shown here is derived from an EMBL/GenBank/DDBJ whole genome shotgun (WGS) entry which is preliminary data.</text>
</comment>
<proteinExistence type="predicted"/>
<dbReference type="InterPro" id="IPR006218">
    <property type="entry name" value="DAHP1/KDSA"/>
</dbReference>
<gene>
    <name evidence="4" type="primary">aroG-2</name>
    <name evidence="4" type="ORF">rosag_01420</name>
</gene>
<accession>A0AA37PZG8</accession>
<dbReference type="InterPro" id="IPR041071">
    <property type="entry name" value="DAHP_snth_FXD"/>
</dbReference>
<dbReference type="SUPFAM" id="SSF51569">
    <property type="entry name" value="Aldolase"/>
    <property type="match status" value="1"/>
</dbReference>
<dbReference type="Gene3D" id="3.30.70.1140">
    <property type="entry name" value="Phospho-2-dehydro-3-deoxyheptonate aldolase, domain 1"/>
    <property type="match status" value="1"/>
</dbReference>
<dbReference type="InterPro" id="IPR013785">
    <property type="entry name" value="Aldolase_TIM"/>
</dbReference>
<reference evidence="4" key="1">
    <citation type="submission" date="2022-08" db="EMBL/GenBank/DDBJ databases">
        <title>Draft genome sequencing of Roseisolibacter agri AW1220.</title>
        <authorList>
            <person name="Tobiishi Y."/>
            <person name="Tonouchi A."/>
        </authorList>
    </citation>
    <scope>NUCLEOTIDE SEQUENCE</scope>
    <source>
        <strain evidence="4">AW1220</strain>
    </source>
</reference>
<dbReference type="Pfam" id="PF18152">
    <property type="entry name" value="DAHP_snth_FXD"/>
    <property type="match status" value="1"/>
</dbReference>
<dbReference type="InterPro" id="IPR006268">
    <property type="entry name" value="DAHP_syn_2"/>
</dbReference>
<dbReference type="EMBL" id="BRXS01000001">
    <property type="protein sequence ID" value="GLC23629.1"/>
    <property type="molecule type" value="Genomic_DNA"/>
</dbReference>
<dbReference type="NCBIfam" id="NF009239">
    <property type="entry name" value="PRK12595.1"/>
    <property type="match status" value="1"/>
</dbReference>
<dbReference type="Pfam" id="PF00793">
    <property type="entry name" value="DAHP_synth_1"/>
    <property type="match status" value="1"/>
</dbReference>
<sequence>MLVVTTPDITPAQLDAIREHVEAAGLRTHVIRGEQRIVVGCIGDDAALVEDGLAAMPGVESVTPVLKPYKLAAREFSAGPTHVRLGSAARPVIVGGDALTVIAGPCSVEGEAMLLETAHAVRAAGAVALRGGAFKPRTSPYAFQGLGREALVMLAEARARTGLPVVTEVMDPRLVELVAEHADVLQIGARNMQNFALLSEVGRVQRPVLLKRGPSATIAELLMAAEYVMAQGNRDVILCERGIKGWDPATRNTFDVAAVPVLKAETHLPVLVDPSHAAGRADLVPALSCAALAAGADGLIIEVHPSPAEARSDGPQSLDLPAFDALMARLRPFAAAAGRTLPAAELAQVAEVAA</sequence>